<dbReference type="InterPro" id="IPR036271">
    <property type="entry name" value="Tet_transcr_reg_TetR-rel_C_sf"/>
</dbReference>
<dbReference type="InterPro" id="IPR041586">
    <property type="entry name" value="PsrA_TetR_C"/>
</dbReference>
<reference evidence="6" key="1">
    <citation type="journal article" date="2021" name="Front. Microbiol.">
        <title>Comprehensive Comparative Genomics and Phenotyping of Methylobacterium Species.</title>
        <authorList>
            <person name="Alessa O."/>
            <person name="Ogura Y."/>
            <person name="Fujitani Y."/>
            <person name="Takami H."/>
            <person name="Hayashi T."/>
            <person name="Sahin N."/>
            <person name="Tani A."/>
        </authorList>
    </citation>
    <scope>NUCLEOTIDE SEQUENCE</scope>
    <source>
        <strain evidence="6">KCTC 52305</strain>
    </source>
</reference>
<proteinExistence type="predicted"/>
<dbReference type="SUPFAM" id="SSF48498">
    <property type="entry name" value="Tetracyclin repressor-like, C-terminal domain"/>
    <property type="match status" value="1"/>
</dbReference>
<evidence type="ECO:0000256" key="4">
    <source>
        <dbReference type="PROSITE-ProRule" id="PRU00335"/>
    </source>
</evidence>
<gene>
    <name evidence="6" type="ORF">OPKNFCMD_4916</name>
</gene>
<dbReference type="InterPro" id="IPR001647">
    <property type="entry name" value="HTH_TetR"/>
</dbReference>
<feature type="domain" description="HTH tetR-type" evidence="5">
    <location>
        <begin position="19"/>
        <end position="79"/>
    </location>
</feature>
<keyword evidence="2 4" id="KW-0238">DNA-binding</keyword>
<dbReference type="Pfam" id="PF00440">
    <property type="entry name" value="TetR_N"/>
    <property type="match status" value="1"/>
</dbReference>
<reference evidence="6" key="2">
    <citation type="submission" date="2021-08" db="EMBL/GenBank/DDBJ databases">
        <authorList>
            <person name="Tani A."/>
            <person name="Ola A."/>
            <person name="Ogura Y."/>
            <person name="Katsura K."/>
            <person name="Hayashi T."/>
        </authorList>
    </citation>
    <scope>NUCLEOTIDE SEQUENCE</scope>
    <source>
        <strain evidence="6">KCTC 52305</strain>
    </source>
</reference>
<feature type="DNA-binding region" description="H-T-H motif" evidence="4">
    <location>
        <begin position="42"/>
        <end position="61"/>
    </location>
</feature>
<dbReference type="Proteomes" id="UP001055167">
    <property type="component" value="Unassembled WGS sequence"/>
</dbReference>
<accession>A0ABQ4R3X3</accession>
<dbReference type="PANTHER" id="PTHR30055">
    <property type="entry name" value="HTH-TYPE TRANSCRIPTIONAL REGULATOR RUTR"/>
    <property type="match status" value="1"/>
</dbReference>
<evidence type="ECO:0000256" key="2">
    <source>
        <dbReference type="ARBA" id="ARBA00023125"/>
    </source>
</evidence>
<keyword evidence="1" id="KW-0805">Transcription regulation</keyword>
<organism evidence="6 7">
    <name type="scientific">Methylobacterium crusticola</name>
    <dbReference type="NCBI Taxonomy" id="1697972"/>
    <lineage>
        <taxon>Bacteria</taxon>
        <taxon>Pseudomonadati</taxon>
        <taxon>Pseudomonadota</taxon>
        <taxon>Alphaproteobacteria</taxon>
        <taxon>Hyphomicrobiales</taxon>
        <taxon>Methylobacteriaceae</taxon>
        <taxon>Methylobacterium</taxon>
    </lineage>
</organism>
<dbReference type="PROSITE" id="PS50977">
    <property type="entry name" value="HTH_TETR_2"/>
    <property type="match status" value="1"/>
</dbReference>
<evidence type="ECO:0000313" key="7">
    <source>
        <dbReference type="Proteomes" id="UP001055167"/>
    </source>
</evidence>
<protein>
    <recommendedName>
        <fullName evidence="5">HTH tetR-type domain-containing protein</fullName>
    </recommendedName>
</protein>
<evidence type="ECO:0000259" key="5">
    <source>
        <dbReference type="PROSITE" id="PS50977"/>
    </source>
</evidence>
<dbReference type="InterPro" id="IPR009057">
    <property type="entry name" value="Homeodomain-like_sf"/>
</dbReference>
<dbReference type="SUPFAM" id="SSF46689">
    <property type="entry name" value="Homeodomain-like"/>
    <property type="match status" value="1"/>
</dbReference>
<name>A0ABQ4R3X3_9HYPH</name>
<dbReference type="Pfam" id="PF17939">
    <property type="entry name" value="TetR_C_30"/>
    <property type="match status" value="1"/>
</dbReference>
<evidence type="ECO:0000256" key="1">
    <source>
        <dbReference type="ARBA" id="ARBA00023015"/>
    </source>
</evidence>
<keyword evidence="7" id="KW-1185">Reference proteome</keyword>
<sequence>MQRALRRPVGRPASAEPNGLARTAILDAAEQVFGAQGFDGGSMREIAQIAGIAQSLLHYHYENKLALYEAVFERRAKVILQVRKEKLEILFDSRTEVRLEQVLDVLFMPLERLIGEDRGKLRYYVQMLAGVTISGHERSIEIVKRFYDPSAEEFITAFERVLPDLTRERAVWAYLFAIGARMQAHAPNNRALRLGADPDTRRPYELLVEFVAAGIRALRLETTSS</sequence>
<dbReference type="InterPro" id="IPR050109">
    <property type="entry name" value="HTH-type_TetR-like_transc_reg"/>
</dbReference>
<dbReference type="EMBL" id="BPQH01000017">
    <property type="protein sequence ID" value="GJD52154.1"/>
    <property type="molecule type" value="Genomic_DNA"/>
</dbReference>
<keyword evidence="3" id="KW-0804">Transcription</keyword>
<dbReference type="PRINTS" id="PR00455">
    <property type="entry name" value="HTHTETR"/>
</dbReference>
<evidence type="ECO:0000313" key="6">
    <source>
        <dbReference type="EMBL" id="GJD52154.1"/>
    </source>
</evidence>
<dbReference type="RefSeq" id="WP_162501357.1">
    <property type="nucleotide sequence ID" value="NZ_BPQH01000017.1"/>
</dbReference>
<dbReference type="Gene3D" id="1.10.357.10">
    <property type="entry name" value="Tetracycline Repressor, domain 2"/>
    <property type="match status" value="1"/>
</dbReference>
<comment type="caution">
    <text evidence="6">The sequence shown here is derived from an EMBL/GenBank/DDBJ whole genome shotgun (WGS) entry which is preliminary data.</text>
</comment>
<dbReference type="PANTHER" id="PTHR30055:SF234">
    <property type="entry name" value="HTH-TYPE TRANSCRIPTIONAL REGULATOR BETI"/>
    <property type="match status" value="1"/>
</dbReference>
<evidence type="ECO:0000256" key="3">
    <source>
        <dbReference type="ARBA" id="ARBA00023163"/>
    </source>
</evidence>